<feature type="transmembrane region" description="Helical" evidence="3">
    <location>
        <begin position="154"/>
        <end position="175"/>
    </location>
</feature>
<evidence type="ECO:0000313" key="4">
    <source>
        <dbReference type="EMBL" id="QDT93656.1"/>
    </source>
</evidence>
<feature type="transmembrane region" description="Helical" evidence="3">
    <location>
        <begin position="20"/>
        <end position="43"/>
    </location>
</feature>
<feature type="transmembrane region" description="Helical" evidence="3">
    <location>
        <begin position="55"/>
        <end position="78"/>
    </location>
</feature>
<feature type="compositionally biased region" description="Polar residues" evidence="2">
    <location>
        <begin position="900"/>
        <end position="909"/>
    </location>
</feature>
<feature type="compositionally biased region" description="Polar residues" evidence="2">
    <location>
        <begin position="499"/>
        <end position="511"/>
    </location>
</feature>
<evidence type="ECO:0000256" key="3">
    <source>
        <dbReference type="SAM" id="Phobius"/>
    </source>
</evidence>
<feature type="compositionally biased region" description="Gly residues" evidence="2">
    <location>
        <begin position="850"/>
        <end position="866"/>
    </location>
</feature>
<feature type="coiled-coil region" evidence="1">
    <location>
        <begin position="542"/>
        <end position="670"/>
    </location>
</feature>
<reference evidence="4 5" key="1">
    <citation type="submission" date="2019-02" db="EMBL/GenBank/DDBJ databases">
        <title>Deep-cultivation of Planctomycetes and their phenomic and genomic characterization uncovers novel biology.</title>
        <authorList>
            <person name="Wiegand S."/>
            <person name="Jogler M."/>
            <person name="Boedeker C."/>
            <person name="Pinto D."/>
            <person name="Vollmers J."/>
            <person name="Rivas-Marin E."/>
            <person name="Kohn T."/>
            <person name="Peeters S.H."/>
            <person name="Heuer A."/>
            <person name="Rast P."/>
            <person name="Oberbeckmann S."/>
            <person name="Bunk B."/>
            <person name="Jeske O."/>
            <person name="Meyerdierks A."/>
            <person name="Storesund J.E."/>
            <person name="Kallscheuer N."/>
            <person name="Luecker S."/>
            <person name="Lage O.M."/>
            <person name="Pohl T."/>
            <person name="Merkel B.J."/>
            <person name="Hornburger P."/>
            <person name="Mueller R.-W."/>
            <person name="Bruemmer F."/>
            <person name="Labrenz M."/>
            <person name="Spormann A.M."/>
            <person name="Op den Camp H."/>
            <person name="Overmann J."/>
            <person name="Amann R."/>
            <person name="Jetten M.S.M."/>
            <person name="Mascher T."/>
            <person name="Medema M.H."/>
            <person name="Devos D.P."/>
            <person name="Kaster A.-K."/>
            <person name="Ovreas L."/>
            <person name="Rohde M."/>
            <person name="Galperin M.Y."/>
            <person name="Jogler C."/>
        </authorList>
    </citation>
    <scope>NUCLEOTIDE SEQUENCE [LARGE SCALE GENOMIC DNA]</scope>
    <source>
        <strain evidence="4 5">Pan161</strain>
    </source>
</reference>
<dbReference type="RefSeq" id="WP_145231637.1">
    <property type="nucleotide sequence ID" value="NZ_CP036343.1"/>
</dbReference>
<dbReference type="Proteomes" id="UP000316855">
    <property type="component" value="Chromosome"/>
</dbReference>
<keyword evidence="3" id="KW-0812">Transmembrane</keyword>
<evidence type="ECO:0000256" key="1">
    <source>
        <dbReference type="SAM" id="Coils"/>
    </source>
</evidence>
<feature type="region of interest" description="Disordered" evidence="2">
    <location>
        <begin position="494"/>
        <end position="514"/>
    </location>
</feature>
<keyword evidence="3" id="KW-1133">Transmembrane helix</keyword>
<feature type="region of interest" description="Disordered" evidence="2">
    <location>
        <begin position="888"/>
        <end position="932"/>
    </location>
</feature>
<protein>
    <submittedName>
        <fullName evidence="4">Uncharacterized protein</fullName>
    </submittedName>
</protein>
<evidence type="ECO:0000313" key="5">
    <source>
        <dbReference type="Proteomes" id="UP000316855"/>
    </source>
</evidence>
<name>A0A517VKX1_9PLAN</name>
<sequence>MAHQMLAEILLKLRRRMLWIEGASGLGWGLALGLICLILGVWMDLVLEFSPTLRIGTLILSLTAFCVLGMTVLLQAAFQSNPRMIAARLDHIADARGQICSGLELSMRNGSHSYSTNPDMTQALAEMAVSRAADLAVHANHSQAVPTDPLKRSFITFFSLLVLPLLFALLLPQLAATEWNRFANPSGDHPPFSHINFQVEPEGAKVIFGEGIDIYVTLKGTSAEDLELVLEPFNRHVTYDDQSKMIPIDVLPMFPEGGNRWRVTISDIRTPLTYYVRSHSARSRRYNIEVITVPNIVDARFRVTAPEYTGLPEYEGPLPQGGLSGLPGTQVKVTLFSNRPLSGGKLKYLTKDKQQKVDLIASAKASEEANGEFTIREPGQIVLTVTDVDGQESKDAVTVPVIVLVDERPFVRLLQPKSLSLATPSARVPVVISAEDDFGLSRIQLFRSLNHSRFLPLEVPVSMPPPTHAHEVVFLPLSKYGLAAGDEIRLFARVEDNDPNTGNRDGSNPSQIIGKGSESSVVVIRIISQEEYDSMERRRNGLQMFMSKYQQARRRMESLAEEMETLQKKIDKLPADSRLKEETLQELRKLSKLLEKEADTLKKLADQQLPYQLDNELSPQLKKQAEALKKLSEQLQTLTKNKDATNELTSKRLKEMLKSLNDQREHLDSEMMAPLDTLSKIMPLMQDQSRFVQIYQRQRDLANRLESLKGEPDTDDPILKARMRDLESEQNLLQKELIQLLSDIEEHIEMVPAEPRFEELRDSALKFVKAVRKSGATEAMTEAAQGLAEFSGTRGHAGALKAADILQKFLSQCNGMAQAGQNICKGFQPALGECLSKTISQLLAETGFRPGSGTGTGAGTGAGGGFSAQRSTMQNVGLYGDSPFIEHAAAHSGSSSDDSQNATGRSNGESLLHQEDQSSFDSSGKFKASGSGESLVPLKYRRKVGRYFQRIADEVGDQ</sequence>
<keyword evidence="5" id="KW-1185">Reference proteome</keyword>
<feature type="compositionally biased region" description="Low complexity" evidence="2">
    <location>
        <begin position="890"/>
        <end position="899"/>
    </location>
</feature>
<proteinExistence type="predicted"/>
<keyword evidence="3" id="KW-0472">Membrane</keyword>
<dbReference type="KEGG" id="gax:Pan161_53380"/>
<dbReference type="AlphaFoldDB" id="A0A517VKX1"/>
<accession>A0A517VKX1</accession>
<organism evidence="4 5">
    <name type="scientific">Gimesia algae</name>
    <dbReference type="NCBI Taxonomy" id="2527971"/>
    <lineage>
        <taxon>Bacteria</taxon>
        <taxon>Pseudomonadati</taxon>
        <taxon>Planctomycetota</taxon>
        <taxon>Planctomycetia</taxon>
        <taxon>Planctomycetales</taxon>
        <taxon>Planctomycetaceae</taxon>
        <taxon>Gimesia</taxon>
    </lineage>
</organism>
<gene>
    <name evidence="4" type="ORF">Pan161_53380</name>
</gene>
<dbReference type="OrthoDB" id="245053at2"/>
<evidence type="ECO:0000256" key="2">
    <source>
        <dbReference type="SAM" id="MobiDB-lite"/>
    </source>
</evidence>
<keyword evidence="1" id="KW-0175">Coiled coil</keyword>
<dbReference type="EMBL" id="CP036343">
    <property type="protein sequence ID" value="QDT93656.1"/>
    <property type="molecule type" value="Genomic_DNA"/>
</dbReference>
<feature type="region of interest" description="Disordered" evidence="2">
    <location>
        <begin position="846"/>
        <end position="867"/>
    </location>
</feature>